<organism evidence="2">
    <name type="scientific">Rhizophora mucronata</name>
    <name type="common">Asiatic mangrove</name>
    <dbReference type="NCBI Taxonomy" id="61149"/>
    <lineage>
        <taxon>Eukaryota</taxon>
        <taxon>Viridiplantae</taxon>
        <taxon>Streptophyta</taxon>
        <taxon>Embryophyta</taxon>
        <taxon>Tracheophyta</taxon>
        <taxon>Spermatophyta</taxon>
        <taxon>Magnoliopsida</taxon>
        <taxon>eudicotyledons</taxon>
        <taxon>Gunneridae</taxon>
        <taxon>Pentapetalae</taxon>
        <taxon>rosids</taxon>
        <taxon>fabids</taxon>
        <taxon>Malpighiales</taxon>
        <taxon>Rhizophoraceae</taxon>
        <taxon>Rhizophora</taxon>
    </lineage>
</organism>
<evidence type="ECO:0000256" key="1">
    <source>
        <dbReference type="SAM" id="Phobius"/>
    </source>
</evidence>
<protein>
    <submittedName>
        <fullName evidence="2">Uncharacterized protein</fullName>
    </submittedName>
</protein>
<evidence type="ECO:0000313" key="2">
    <source>
        <dbReference type="EMBL" id="MBX50757.1"/>
    </source>
</evidence>
<accession>A0A2P2P7U2</accession>
<dbReference type="AlphaFoldDB" id="A0A2P2P7U2"/>
<keyword evidence="1" id="KW-0812">Transmembrane</keyword>
<feature type="transmembrane region" description="Helical" evidence="1">
    <location>
        <begin position="7"/>
        <end position="26"/>
    </location>
</feature>
<dbReference type="EMBL" id="GGEC01070273">
    <property type="protein sequence ID" value="MBX50757.1"/>
    <property type="molecule type" value="Transcribed_RNA"/>
</dbReference>
<keyword evidence="1" id="KW-0472">Membrane</keyword>
<proteinExistence type="predicted"/>
<reference evidence="2" key="1">
    <citation type="submission" date="2018-02" db="EMBL/GenBank/DDBJ databases">
        <title>Rhizophora mucronata_Transcriptome.</title>
        <authorList>
            <person name="Meera S.P."/>
            <person name="Sreeshan A."/>
            <person name="Augustine A."/>
        </authorList>
    </citation>
    <scope>NUCLEOTIDE SEQUENCE</scope>
    <source>
        <tissue evidence="2">Leaf</tissue>
    </source>
</reference>
<sequence length="39" mass="4659">MFSFEDTYASVLYAIYILFMTATNYFEPQFTDLVFDWSA</sequence>
<keyword evidence="1" id="KW-1133">Transmembrane helix</keyword>
<name>A0A2P2P7U2_RHIMU</name>